<dbReference type="FunFam" id="3.20.20.190:FF:000036">
    <property type="entry name" value="Glycerophosphodiester phosphodiesterase, cytosolic"/>
    <property type="match status" value="1"/>
</dbReference>
<dbReference type="CDD" id="cd08562">
    <property type="entry name" value="GDPD_EcUgpQ_like"/>
    <property type="match status" value="1"/>
</dbReference>
<accession>A0A7Z7I6Q9</accession>
<sequence>MRTWPYPSVVAHRGGGKLAPENTLEAIDTGARLGLKMIEFDAKLSADDVVFLLHDDDVDRTSNGRGAAKSMSYAQLAQLDAGSWFDAKFANARMPTLEQVAARCAQHGLAANVEIKPCEGRDVQTGRLVAQEAARLWVDQSPAPLLSSFSFAALEAALDAAPELPRGMLYEDVPHDWRSQTAALSCVSLHADHRRLDEALVGEIKDSGLRILAYTVNDPERARQLAQWGVDAICTDRIDIIGADFLD</sequence>
<dbReference type="RefSeq" id="WP_062638184.1">
    <property type="nucleotide sequence ID" value="NZ_FCOG02000030.1"/>
</dbReference>
<dbReference type="PANTHER" id="PTHR46211:SF1">
    <property type="entry name" value="GLYCEROPHOSPHODIESTER PHOSPHODIESTERASE, CYTOPLASMIC"/>
    <property type="match status" value="1"/>
</dbReference>
<organism evidence="2 3">
    <name type="scientific">Caballeronia arationis</name>
    <dbReference type="NCBI Taxonomy" id="1777142"/>
    <lineage>
        <taxon>Bacteria</taxon>
        <taxon>Pseudomonadati</taxon>
        <taxon>Pseudomonadota</taxon>
        <taxon>Betaproteobacteria</taxon>
        <taxon>Burkholderiales</taxon>
        <taxon>Burkholderiaceae</taxon>
        <taxon>Caballeronia</taxon>
    </lineage>
</organism>
<dbReference type="NCBIfam" id="NF006989">
    <property type="entry name" value="PRK09454.1"/>
    <property type="match status" value="1"/>
</dbReference>
<dbReference type="SUPFAM" id="SSF51695">
    <property type="entry name" value="PLC-like phosphodiesterases"/>
    <property type="match status" value="1"/>
</dbReference>
<dbReference type="InterPro" id="IPR030395">
    <property type="entry name" value="GP_PDE_dom"/>
</dbReference>
<feature type="domain" description="GP-PDE" evidence="1">
    <location>
        <begin position="7"/>
        <end position="245"/>
    </location>
</feature>
<dbReference type="GO" id="GO:0006629">
    <property type="term" value="P:lipid metabolic process"/>
    <property type="evidence" value="ECO:0007669"/>
    <property type="project" value="InterPro"/>
</dbReference>
<dbReference type="GO" id="GO:0008081">
    <property type="term" value="F:phosphoric diester hydrolase activity"/>
    <property type="evidence" value="ECO:0007669"/>
    <property type="project" value="InterPro"/>
</dbReference>
<gene>
    <name evidence="2" type="ORF">SAMN05446927_3539</name>
</gene>
<dbReference type="AlphaFoldDB" id="A0A7Z7I6Q9"/>
<dbReference type="InterPro" id="IPR017946">
    <property type="entry name" value="PLC-like_Pdiesterase_TIM-brl"/>
</dbReference>
<keyword evidence="3" id="KW-1185">Reference proteome</keyword>
<dbReference type="EMBL" id="OCSU01000002">
    <property type="protein sequence ID" value="SOE80327.1"/>
    <property type="molecule type" value="Genomic_DNA"/>
</dbReference>
<dbReference type="PROSITE" id="PS51704">
    <property type="entry name" value="GP_PDE"/>
    <property type="match status" value="1"/>
</dbReference>
<evidence type="ECO:0000313" key="2">
    <source>
        <dbReference type="EMBL" id="SOE80327.1"/>
    </source>
</evidence>
<evidence type="ECO:0000313" key="3">
    <source>
        <dbReference type="Proteomes" id="UP000219522"/>
    </source>
</evidence>
<dbReference type="Pfam" id="PF03009">
    <property type="entry name" value="GDPD"/>
    <property type="match status" value="1"/>
</dbReference>
<dbReference type="Gene3D" id="3.20.20.190">
    <property type="entry name" value="Phosphatidylinositol (PI) phosphodiesterase"/>
    <property type="match status" value="1"/>
</dbReference>
<reference evidence="2 3" key="1">
    <citation type="submission" date="2017-09" db="EMBL/GenBank/DDBJ databases">
        <authorList>
            <person name="Varghese N."/>
            <person name="Submissions S."/>
        </authorList>
    </citation>
    <scope>NUCLEOTIDE SEQUENCE [LARGE SCALE GENOMIC DNA]</scope>
    <source>
        <strain evidence="2 3">OK806</strain>
    </source>
</reference>
<dbReference type="Proteomes" id="UP000219522">
    <property type="component" value="Unassembled WGS sequence"/>
</dbReference>
<comment type="caution">
    <text evidence="2">The sequence shown here is derived from an EMBL/GenBank/DDBJ whole genome shotgun (WGS) entry which is preliminary data.</text>
</comment>
<dbReference type="PANTHER" id="PTHR46211">
    <property type="entry name" value="GLYCEROPHOSPHORYL DIESTER PHOSPHODIESTERASE"/>
    <property type="match status" value="1"/>
</dbReference>
<dbReference type="OrthoDB" id="9795622at2"/>
<proteinExistence type="predicted"/>
<evidence type="ECO:0000259" key="1">
    <source>
        <dbReference type="PROSITE" id="PS51704"/>
    </source>
</evidence>
<protein>
    <submittedName>
        <fullName evidence="2">Glycerophosphoryl diester phosphodiesterase</fullName>
    </submittedName>
</protein>
<name>A0A7Z7I6Q9_9BURK</name>